<sequence>MGFDLVGRVVLVTGANRGIGRSIVEEAIRRGASKVYAAVRKLDSAASLVEQFGDQVVPIHVDLEDPASITAAANQAREVDVVVNNAGVLTVSSVTDPVAFESLKYEFNVNVFGMLHVAQAFAPVLKANGGGAFVQLNSVASIKSFGDLATYSASKAASYSLTQALRESLAEQGTRVVSVLPGPIQTDMAGDAGFTEIAEPPVLVATAVFDAVEEGRFHVWPDSIAKQFGEAYQSFAEKIIEAEVQENPV</sequence>
<evidence type="ECO:0000256" key="3">
    <source>
        <dbReference type="RuleBase" id="RU000363"/>
    </source>
</evidence>
<evidence type="ECO:0000256" key="2">
    <source>
        <dbReference type="ARBA" id="ARBA00023002"/>
    </source>
</evidence>
<dbReference type="PANTHER" id="PTHR43669:SF3">
    <property type="entry name" value="ALCOHOL DEHYDROGENASE, PUTATIVE (AFU_ORTHOLOGUE AFUA_3G03445)-RELATED"/>
    <property type="match status" value="1"/>
</dbReference>
<dbReference type="RefSeq" id="WP_184303489.1">
    <property type="nucleotide sequence ID" value="NZ_JACHXU010000004.1"/>
</dbReference>
<dbReference type="PRINTS" id="PR00080">
    <property type="entry name" value="SDRFAMILY"/>
</dbReference>
<dbReference type="InterPro" id="IPR020904">
    <property type="entry name" value="Sc_DH/Rdtase_CS"/>
</dbReference>
<dbReference type="AlphaFoldDB" id="A0A7W5H5B1"/>
<dbReference type="PANTHER" id="PTHR43669">
    <property type="entry name" value="5-KETO-D-GLUCONATE 5-REDUCTASE"/>
    <property type="match status" value="1"/>
</dbReference>
<evidence type="ECO:0000313" key="5">
    <source>
        <dbReference type="Proteomes" id="UP000536179"/>
    </source>
</evidence>
<dbReference type="PROSITE" id="PS00061">
    <property type="entry name" value="ADH_SHORT"/>
    <property type="match status" value="1"/>
</dbReference>
<dbReference type="Pfam" id="PF00106">
    <property type="entry name" value="adh_short"/>
    <property type="match status" value="1"/>
</dbReference>
<comment type="similarity">
    <text evidence="1 3">Belongs to the short-chain dehydrogenases/reductases (SDR) family.</text>
</comment>
<proteinExistence type="inferred from homology"/>
<reference evidence="4 5" key="1">
    <citation type="submission" date="2020-08" db="EMBL/GenBank/DDBJ databases">
        <title>Genomic Encyclopedia of Type Strains, Phase III (KMG-III): the genomes of soil and plant-associated and newly described type strains.</title>
        <authorList>
            <person name="Whitman W."/>
        </authorList>
    </citation>
    <scope>NUCLEOTIDE SEQUENCE [LARGE SCALE GENOMIC DNA]</scope>
    <source>
        <strain evidence="4 5">CECT 8075</strain>
    </source>
</reference>
<dbReference type="InterPro" id="IPR002347">
    <property type="entry name" value="SDR_fam"/>
</dbReference>
<evidence type="ECO:0000313" key="4">
    <source>
        <dbReference type="EMBL" id="MBB3205656.1"/>
    </source>
</evidence>
<comment type="caution">
    <text evidence="4">The sequence shown here is derived from an EMBL/GenBank/DDBJ whole genome shotgun (WGS) entry which is preliminary data.</text>
</comment>
<gene>
    <name evidence="4" type="ORF">FHS27_001460</name>
</gene>
<dbReference type="SUPFAM" id="SSF51735">
    <property type="entry name" value="NAD(P)-binding Rossmann-fold domains"/>
    <property type="match status" value="1"/>
</dbReference>
<keyword evidence="2" id="KW-0560">Oxidoreductase</keyword>
<dbReference type="Proteomes" id="UP000536179">
    <property type="component" value="Unassembled WGS sequence"/>
</dbReference>
<protein>
    <submittedName>
        <fullName evidence="4">NAD(P)-dependent dehydrogenase (Short-subunit alcohol dehydrogenase family)</fullName>
    </submittedName>
</protein>
<keyword evidence="5" id="KW-1185">Reference proteome</keyword>
<dbReference type="Gene3D" id="3.40.50.720">
    <property type="entry name" value="NAD(P)-binding Rossmann-like Domain"/>
    <property type="match status" value="1"/>
</dbReference>
<accession>A0A7W5H5B1</accession>
<dbReference type="NCBIfam" id="NF006120">
    <property type="entry name" value="PRK08264.1-6"/>
    <property type="match status" value="1"/>
</dbReference>
<dbReference type="InterPro" id="IPR036291">
    <property type="entry name" value="NAD(P)-bd_dom_sf"/>
</dbReference>
<dbReference type="GO" id="GO:0016491">
    <property type="term" value="F:oxidoreductase activity"/>
    <property type="evidence" value="ECO:0007669"/>
    <property type="project" value="UniProtKB-KW"/>
</dbReference>
<dbReference type="EMBL" id="JACHXU010000004">
    <property type="protein sequence ID" value="MBB3205656.1"/>
    <property type="molecule type" value="Genomic_DNA"/>
</dbReference>
<dbReference type="PRINTS" id="PR00081">
    <property type="entry name" value="GDHRDH"/>
</dbReference>
<evidence type="ECO:0000256" key="1">
    <source>
        <dbReference type="ARBA" id="ARBA00006484"/>
    </source>
</evidence>
<name>A0A7W5H5B1_9BACT</name>
<organism evidence="4 5">
    <name type="scientific">Aporhodopirellula rubra</name>
    <dbReference type="NCBI Taxonomy" id="980271"/>
    <lineage>
        <taxon>Bacteria</taxon>
        <taxon>Pseudomonadati</taxon>
        <taxon>Planctomycetota</taxon>
        <taxon>Planctomycetia</taxon>
        <taxon>Pirellulales</taxon>
        <taxon>Pirellulaceae</taxon>
        <taxon>Aporhodopirellula</taxon>
    </lineage>
</organism>